<evidence type="ECO:0000313" key="2">
    <source>
        <dbReference type="EMBL" id="CAI9280245.1"/>
    </source>
</evidence>
<name>A0AA35YU69_LACSI</name>
<protein>
    <submittedName>
        <fullName evidence="2">Uncharacterized protein</fullName>
    </submittedName>
</protein>
<gene>
    <name evidence="2" type="ORF">LSALG_LOCUS20002</name>
</gene>
<accession>A0AA35YU69</accession>
<organism evidence="2 3">
    <name type="scientific">Lactuca saligna</name>
    <name type="common">Willowleaf lettuce</name>
    <dbReference type="NCBI Taxonomy" id="75948"/>
    <lineage>
        <taxon>Eukaryota</taxon>
        <taxon>Viridiplantae</taxon>
        <taxon>Streptophyta</taxon>
        <taxon>Embryophyta</taxon>
        <taxon>Tracheophyta</taxon>
        <taxon>Spermatophyta</taxon>
        <taxon>Magnoliopsida</taxon>
        <taxon>eudicotyledons</taxon>
        <taxon>Gunneridae</taxon>
        <taxon>Pentapetalae</taxon>
        <taxon>asterids</taxon>
        <taxon>campanulids</taxon>
        <taxon>Asterales</taxon>
        <taxon>Asteraceae</taxon>
        <taxon>Cichorioideae</taxon>
        <taxon>Cichorieae</taxon>
        <taxon>Lactucinae</taxon>
        <taxon>Lactuca</taxon>
    </lineage>
</organism>
<sequence>MSAPPPSPASLNSGKDINYNVLHSIFYECGQKISENQYEMQQLKEQLGQDYIVCMIDHVNPQHKLDDHDQKFKVVGVAIGGMMVGILLLLVVVLHFVPKLG</sequence>
<keyword evidence="1" id="KW-0812">Transmembrane</keyword>
<dbReference type="EMBL" id="OX465080">
    <property type="protein sequence ID" value="CAI9280245.1"/>
    <property type="molecule type" value="Genomic_DNA"/>
</dbReference>
<evidence type="ECO:0000313" key="3">
    <source>
        <dbReference type="Proteomes" id="UP001177003"/>
    </source>
</evidence>
<keyword evidence="1" id="KW-1133">Transmembrane helix</keyword>
<dbReference type="AlphaFoldDB" id="A0AA35YU69"/>
<dbReference type="Proteomes" id="UP001177003">
    <property type="component" value="Chromosome 4"/>
</dbReference>
<reference evidence="2" key="1">
    <citation type="submission" date="2023-04" db="EMBL/GenBank/DDBJ databases">
        <authorList>
            <person name="Vijverberg K."/>
            <person name="Xiong W."/>
            <person name="Schranz E."/>
        </authorList>
    </citation>
    <scope>NUCLEOTIDE SEQUENCE</scope>
</reference>
<proteinExistence type="predicted"/>
<evidence type="ECO:0000256" key="1">
    <source>
        <dbReference type="SAM" id="Phobius"/>
    </source>
</evidence>
<keyword evidence="3" id="KW-1185">Reference proteome</keyword>
<keyword evidence="1" id="KW-0472">Membrane</keyword>
<feature type="transmembrane region" description="Helical" evidence="1">
    <location>
        <begin position="74"/>
        <end position="97"/>
    </location>
</feature>